<feature type="compositionally biased region" description="Low complexity" evidence="5">
    <location>
        <begin position="258"/>
        <end position="289"/>
    </location>
</feature>
<keyword evidence="1" id="KW-0645">Protease</keyword>
<keyword evidence="6" id="KW-1133">Transmembrane helix</keyword>
<organism evidence="8 9">
    <name type="scientific">Microbacterium trichothecenolyticum</name>
    <name type="common">Aureobacterium trichothecenolyticum</name>
    <dbReference type="NCBI Taxonomy" id="69370"/>
    <lineage>
        <taxon>Bacteria</taxon>
        <taxon>Bacillati</taxon>
        <taxon>Actinomycetota</taxon>
        <taxon>Actinomycetes</taxon>
        <taxon>Micrococcales</taxon>
        <taxon>Microbacteriaceae</taxon>
        <taxon>Microbacterium</taxon>
    </lineage>
</organism>
<comment type="caution">
    <text evidence="8">The sequence shown here is derived from an EMBL/GenBank/DDBJ whole genome shotgun (WGS) entry which is preliminary data.</text>
</comment>
<dbReference type="InterPro" id="IPR000209">
    <property type="entry name" value="Peptidase_S8/S53_dom"/>
</dbReference>
<keyword evidence="6" id="KW-0472">Membrane</keyword>
<feature type="compositionally biased region" description="Pro residues" evidence="5">
    <location>
        <begin position="237"/>
        <end position="257"/>
    </location>
</feature>
<evidence type="ECO:0000313" key="8">
    <source>
        <dbReference type="EMBL" id="MDQ1122583.1"/>
    </source>
</evidence>
<keyword evidence="3" id="KW-0720">Serine protease</keyword>
<feature type="region of interest" description="Disordered" evidence="5">
    <location>
        <begin position="236"/>
        <end position="289"/>
    </location>
</feature>
<evidence type="ECO:0000256" key="5">
    <source>
        <dbReference type="SAM" id="MobiDB-lite"/>
    </source>
</evidence>
<dbReference type="InterPro" id="IPR036852">
    <property type="entry name" value="Peptidase_S8/S53_dom_sf"/>
</dbReference>
<dbReference type="PROSITE" id="PS51892">
    <property type="entry name" value="SUBTILASE"/>
    <property type="match status" value="1"/>
</dbReference>
<evidence type="ECO:0000313" key="9">
    <source>
        <dbReference type="Proteomes" id="UP001226691"/>
    </source>
</evidence>
<feature type="transmembrane region" description="Helical" evidence="6">
    <location>
        <begin position="295"/>
        <end position="316"/>
    </location>
</feature>
<keyword evidence="2" id="KW-0378">Hydrolase</keyword>
<dbReference type="PROSITE" id="PS00138">
    <property type="entry name" value="SUBTILASE_SER"/>
    <property type="match status" value="1"/>
</dbReference>
<evidence type="ECO:0000256" key="4">
    <source>
        <dbReference type="PROSITE-ProRule" id="PRU01240"/>
    </source>
</evidence>
<accession>A0ABU0TSD6</accession>
<dbReference type="Pfam" id="PF00082">
    <property type="entry name" value="Peptidase_S8"/>
    <property type="match status" value="1"/>
</dbReference>
<protein>
    <recommendedName>
        <fullName evidence="7">Peptidase S8/S53 domain-containing protein</fullName>
    </recommendedName>
</protein>
<evidence type="ECO:0000259" key="7">
    <source>
        <dbReference type="Pfam" id="PF00082"/>
    </source>
</evidence>
<evidence type="ECO:0000256" key="6">
    <source>
        <dbReference type="SAM" id="Phobius"/>
    </source>
</evidence>
<feature type="domain" description="Peptidase S8/S53" evidence="7">
    <location>
        <begin position="94"/>
        <end position="202"/>
    </location>
</feature>
<comment type="similarity">
    <text evidence="4">Belongs to the peptidase S8 family.</text>
</comment>
<comment type="caution">
    <text evidence="4">Lacks conserved residue(s) required for the propagation of feature annotation.</text>
</comment>
<dbReference type="Proteomes" id="UP001226691">
    <property type="component" value="Unassembled WGS sequence"/>
</dbReference>
<dbReference type="SUPFAM" id="SSF52743">
    <property type="entry name" value="Subtilisin-like"/>
    <property type="match status" value="1"/>
</dbReference>
<proteinExistence type="inferred from homology"/>
<name>A0ABU0TSD6_MICTR</name>
<dbReference type="Gene3D" id="3.40.50.200">
    <property type="entry name" value="Peptidase S8/S53 domain"/>
    <property type="match status" value="1"/>
</dbReference>
<sequence>MVLNSAGEKVSLPAQWDPTVPSISTTISTGATVGQSKEGEYRIALVRSNPSAPDVRTKLIFGGKSAGLRKLPYSEWPAGVTVGPTAVGHAIDPATIGVGAAHLFERFNLATFSSTGPATYVFAPVRADGVPAERLAEPQRLSGPAVVAVDQTRTSFFRPSFSWFRFDGTSAAAPMVAGVAALALERAGTHTSPDVIRAALVGSGRPISGPFGYTGAVTADMIGSGMVDATATLAALPPAPTPTPTPTPTATPTPTPTPTATATATAEPTGGSTLAPGPAAAPTAGGTLPRTGTDLSVTITTALAGAGALTLGAVLVRRRGIRPLRRR</sequence>
<keyword evidence="9" id="KW-1185">Reference proteome</keyword>
<evidence type="ECO:0000256" key="3">
    <source>
        <dbReference type="ARBA" id="ARBA00022825"/>
    </source>
</evidence>
<gene>
    <name evidence="8" type="ORF">QE412_001156</name>
</gene>
<reference evidence="8 9" key="1">
    <citation type="submission" date="2023-07" db="EMBL/GenBank/DDBJ databases">
        <title>Functional and genomic diversity of the sorghum phyllosphere microbiome.</title>
        <authorList>
            <person name="Shade A."/>
        </authorList>
    </citation>
    <scope>NUCLEOTIDE SEQUENCE [LARGE SCALE GENOMIC DNA]</scope>
    <source>
        <strain evidence="8 9">SORGH_AS_1207</strain>
    </source>
</reference>
<evidence type="ECO:0000256" key="1">
    <source>
        <dbReference type="ARBA" id="ARBA00022670"/>
    </source>
</evidence>
<evidence type="ECO:0000256" key="2">
    <source>
        <dbReference type="ARBA" id="ARBA00022801"/>
    </source>
</evidence>
<dbReference type="EMBL" id="JAUTBF010000001">
    <property type="protein sequence ID" value="MDQ1122583.1"/>
    <property type="molecule type" value="Genomic_DNA"/>
</dbReference>
<keyword evidence="6" id="KW-0812">Transmembrane</keyword>
<dbReference type="InterPro" id="IPR023828">
    <property type="entry name" value="Peptidase_S8_Ser-AS"/>
</dbReference>